<keyword evidence="3" id="KW-0238">DNA-binding</keyword>
<feature type="domain" description="Response regulatory" evidence="7">
    <location>
        <begin position="3"/>
        <end position="119"/>
    </location>
</feature>
<dbReference type="Pfam" id="PF00196">
    <property type="entry name" value="GerE"/>
    <property type="match status" value="1"/>
</dbReference>
<keyword evidence="9" id="KW-1185">Reference proteome</keyword>
<dbReference type="SUPFAM" id="SSF52172">
    <property type="entry name" value="CheY-like"/>
    <property type="match status" value="1"/>
</dbReference>
<dbReference type="InterPro" id="IPR001789">
    <property type="entry name" value="Sig_transdc_resp-reg_receiver"/>
</dbReference>
<dbReference type="Gene3D" id="3.40.50.2300">
    <property type="match status" value="1"/>
</dbReference>
<dbReference type="CDD" id="cd17535">
    <property type="entry name" value="REC_NarL-like"/>
    <property type="match status" value="1"/>
</dbReference>
<evidence type="ECO:0000256" key="3">
    <source>
        <dbReference type="ARBA" id="ARBA00023125"/>
    </source>
</evidence>
<evidence type="ECO:0000313" key="9">
    <source>
        <dbReference type="Proteomes" id="UP000327039"/>
    </source>
</evidence>
<dbReference type="EMBL" id="VYRZ01000001">
    <property type="protein sequence ID" value="KAA9089733.1"/>
    <property type="molecule type" value="Genomic_DNA"/>
</dbReference>
<dbReference type="SMART" id="SM00448">
    <property type="entry name" value="REC"/>
    <property type="match status" value="1"/>
</dbReference>
<dbReference type="PROSITE" id="PS50043">
    <property type="entry name" value="HTH_LUXR_2"/>
    <property type="match status" value="1"/>
</dbReference>
<dbReference type="AlphaFoldDB" id="A0A5J5IUN1"/>
<dbReference type="GO" id="GO:0006355">
    <property type="term" value="P:regulation of DNA-templated transcription"/>
    <property type="evidence" value="ECO:0007669"/>
    <property type="project" value="InterPro"/>
</dbReference>
<sequence>MPTVLVLDDHDLVRRGIVDVLGAAPGITVIAEAATVRQSTARAALVAPDVAVLDYRLPDGTGAQACAALRARHPDLPCLILTAFDDDDARAASAAAGAAGFLLKDIRAAELVEAVRRVASGHRMTATLRGHSDTGSASGADAAAPARVDPAAVLPPRQREVFALVARGLSNREIADRLGVAEKTVKNHVTALLRTLALRRRTQIVVLAARTEATRRA</sequence>
<evidence type="ECO:0000256" key="4">
    <source>
        <dbReference type="ARBA" id="ARBA00023163"/>
    </source>
</evidence>
<dbReference type="PANTHER" id="PTHR43214">
    <property type="entry name" value="TWO-COMPONENT RESPONSE REGULATOR"/>
    <property type="match status" value="1"/>
</dbReference>
<evidence type="ECO:0000256" key="2">
    <source>
        <dbReference type="ARBA" id="ARBA00023015"/>
    </source>
</evidence>
<organism evidence="8 9">
    <name type="scientific">Microbacterium radiodurans</name>
    <dbReference type="NCBI Taxonomy" id="661398"/>
    <lineage>
        <taxon>Bacteria</taxon>
        <taxon>Bacillati</taxon>
        <taxon>Actinomycetota</taxon>
        <taxon>Actinomycetes</taxon>
        <taxon>Micrococcales</taxon>
        <taxon>Microbacteriaceae</taxon>
        <taxon>Microbacterium</taxon>
    </lineage>
</organism>
<dbReference type="PROSITE" id="PS50110">
    <property type="entry name" value="RESPONSE_REGULATORY"/>
    <property type="match status" value="1"/>
</dbReference>
<feature type="modified residue" description="4-aspartylphosphate" evidence="5">
    <location>
        <position position="54"/>
    </location>
</feature>
<dbReference type="OrthoDB" id="9808843at2"/>
<keyword evidence="1 5" id="KW-0597">Phosphoprotein</keyword>
<dbReference type="PRINTS" id="PR00038">
    <property type="entry name" value="HTHLUXR"/>
</dbReference>
<proteinExistence type="predicted"/>
<dbReference type="InterPro" id="IPR058245">
    <property type="entry name" value="NreC/VraR/RcsB-like_REC"/>
</dbReference>
<gene>
    <name evidence="8" type="ORF">F6B42_04535</name>
</gene>
<dbReference type="InterPro" id="IPR016032">
    <property type="entry name" value="Sig_transdc_resp-reg_C-effctor"/>
</dbReference>
<evidence type="ECO:0000256" key="5">
    <source>
        <dbReference type="PROSITE-ProRule" id="PRU00169"/>
    </source>
</evidence>
<dbReference type="PANTHER" id="PTHR43214:SF24">
    <property type="entry name" value="TRANSCRIPTIONAL REGULATORY PROTEIN NARL-RELATED"/>
    <property type="match status" value="1"/>
</dbReference>
<dbReference type="InterPro" id="IPR011006">
    <property type="entry name" value="CheY-like_superfamily"/>
</dbReference>
<evidence type="ECO:0000256" key="1">
    <source>
        <dbReference type="ARBA" id="ARBA00022553"/>
    </source>
</evidence>
<dbReference type="SMART" id="SM00421">
    <property type="entry name" value="HTH_LUXR"/>
    <property type="match status" value="1"/>
</dbReference>
<dbReference type="GO" id="GO:0000160">
    <property type="term" value="P:phosphorelay signal transduction system"/>
    <property type="evidence" value="ECO:0007669"/>
    <property type="project" value="InterPro"/>
</dbReference>
<dbReference type="GO" id="GO:0003677">
    <property type="term" value="F:DNA binding"/>
    <property type="evidence" value="ECO:0007669"/>
    <property type="project" value="UniProtKB-KW"/>
</dbReference>
<name>A0A5J5IUN1_9MICO</name>
<evidence type="ECO:0000259" key="7">
    <source>
        <dbReference type="PROSITE" id="PS50110"/>
    </source>
</evidence>
<dbReference type="InterPro" id="IPR039420">
    <property type="entry name" value="WalR-like"/>
</dbReference>
<feature type="domain" description="HTH luxR-type" evidence="6">
    <location>
        <begin position="147"/>
        <end position="212"/>
    </location>
</feature>
<dbReference type="InterPro" id="IPR000792">
    <property type="entry name" value="Tscrpt_reg_LuxR_C"/>
</dbReference>
<dbReference type="Proteomes" id="UP000327039">
    <property type="component" value="Unassembled WGS sequence"/>
</dbReference>
<keyword evidence="4" id="KW-0804">Transcription</keyword>
<evidence type="ECO:0000313" key="8">
    <source>
        <dbReference type="EMBL" id="KAA9089733.1"/>
    </source>
</evidence>
<protein>
    <submittedName>
        <fullName evidence="8">Response regulator transcription factor</fullName>
    </submittedName>
</protein>
<evidence type="ECO:0000259" key="6">
    <source>
        <dbReference type="PROSITE" id="PS50043"/>
    </source>
</evidence>
<comment type="caution">
    <text evidence="8">The sequence shown here is derived from an EMBL/GenBank/DDBJ whole genome shotgun (WGS) entry which is preliminary data.</text>
</comment>
<accession>A0A5J5IUN1</accession>
<reference evidence="9" key="1">
    <citation type="submission" date="2019-09" db="EMBL/GenBank/DDBJ databases">
        <title>Mumia zhuanghuii sp. nov. isolated from the intestinal contents of plateau pika (Ochotona curzoniae) in the Qinghai-Tibet plateau of China.</title>
        <authorList>
            <person name="Tian Z."/>
        </authorList>
    </citation>
    <scope>NUCLEOTIDE SEQUENCE [LARGE SCALE GENOMIC DNA]</scope>
    <source>
        <strain evidence="9">DSM 25564</strain>
    </source>
</reference>
<dbReference type="SUPFAM" id="SSF46894">
    <property type="entry name" value="C-terminal effector domain of the bipartite response regulators"/>
    <property type="match status" value="1"/>
</dbReference>
<dbReference type="RefSeq" id="WP_150418364.1">
    <property type="nucleotide sequence ID" value="NZ_VYRZ01000001.1"/>
</dbReference>
<dbReference type="CDD" id="cd06170">
    <property type="entry name" value="LuxR_C_like"/>
    <property type="match status" value="1"/>
</dbReference>
<dbReference type="Pfam" id="PF00072">
    <property type="entry name" value="Response_reg"/>
    <property type="match status" value="1"/>
</dbReference>
<keyword evidence="2" id="KW-0805">Transcription regulation</keyword>